<keyword evidence="2" id="KW-0639">Primosome</keyword>
<keyword evidence="1" id="KW-0240">DNA-directed RNA polymerase</keyword>
<evidence type="ECO:0000256" key="3">
    <source>
        <dbReference type="ARBA" id="ARBA00022679"/>
    </source>
</evidence>
<keyword evidence="9" id="KW-1185">Reference proteome</keyword>
<dbReference type="GO" id="GO:0006269">
    <property type="term" value="P:DNA replication, synthesis of primer"/>
    <property type="evidence" value="ECO:0007669"/>
    <property type="project" value="UniProtKB-KW"/>
</dbReference>
<dbReference type="InterPro" id="IPR013237">
    <property type="entry name" value="Phage_T7_Gp4_N"/>
</dbReference>
<dbReference type="GO" id="GO:0008270">
    <property type="term" value="F:zinc ion binding"/>
    <property type="evidence" value="ECO:0007669"/>
    <property type="project" value="InterPro"/>
</dbReference>
<comment type="caution">
    <text evidence="8">The sequence shown here is derived from an EMBL/GenBank/DDBJ whole genome shotgun (WGS) entry which is preliminary data.</text>
</comment>
<dbReference type="GO" id="GO:0004386">
    <property type="term" value="F:helicase activity"/>
    <property type="evidence" value="ECO:0007669"/>
    <property type="project" value="InterPro"/>
</dbReference>
<evidence type="ECO:0000313" key="8">
    <source>
        <dbReference type="EMBL" id="EKB31672.1"/>
    </source>
</evidence>
<dbReference type="GO" id="GO:0003677">
    <property type="term" value="F:DNA binding"/>
    <property type="evidence" value="ECO:0007669"/>
    <property type="project" value="InterPro"/>
</dbReference>
<evidence type="ECO:0000256" key="5">
    <source>
        <dbReference type="ARBA" id="ARBA00022705"/>
    </source>
</evidence>
<dbReference type="PATRIC" id="fig|742823.3.peg.540"/>
<accession>K1JVF1</accession>
<keyword evidence="5" id="KW-0235">DNA replication</keyword>
<sequence>MRDPQFMARVQRIQEAASGRWLDILIDAGLPEVMLLRLNRPCPLCGGRDRFSFYRNKPDGHWFCRGCGYGDGLSLLQKWRSERFTDTLVYLERVLGLPEYKRQDTGPDSVQTAEAAAKKRRQDRIEAVWKEAQALSKVPPSDPVRLYLASRGLYCGSICELRSHPLLDYWEELDDGDRTHKRWPAMLALVTDDEGRIVTLHRTYLTPEGIKAPVEAPKKLYAGGARGGLIRLGEPSDVLGIAEGIETALSARTLFKIPVWSAVSVGGFQNFTKVPDGVRKVVVFGDNDRSYAGQAGAYALAARLRRDNPSLEIEVEIPKTEGLDWSDVWMRRRTGSRRPSGAGTKA</sequence>
<evidence type="ECO:0000313" key="9">
    <source>
        <dbReference type="Proteomes" id="UP000005835"/>
    </source>
</evidence>
<dbReference type="Pfam" id="PF23639">
    <property type="entry name" value="DUF7146"/>
    <property type="match status" value="1"/>
</dbReference>
<name>K1JVF1_9BURK</name>
<dbReference type="GO" id="GO:1990077">
    <property type="term" value="C:primosome complex"/>
    <property type="evidence" value="ECO:0007669"/>
    <property type="project" value="UniProtKB-KW"/>
</dbReference>
<dbReference type="GO" id="GO:0016779">
    <property type="term" value="F:nucleotidyltransferase activity"/>
    <property type="evidence" value="ECO:0007669"/>
    <property type="project" value="UniProtKB-KW"/>
</dbReference>
<dbReference type="InterPro" id="IPR055570">
    <property type="entry name" value="DUF7146"/>
</dbReference>
<dbReference type="OrthoDB" id="8967890at2"/>
<dbReference type="CDD" id="cd01029">
    <property type="entry name" value="TOPRIM_primases"/>
    <property type="match status" value="1"/>
</dbReference>
<dbReference type="Pfam" id="PF08273">
    <property type="entry name" value="Zn_Ribbon_Prim"/>
    <property type="match status" value="1"/>
</dbReference>
<evidence type="ECO:0000256" key="6">
    <source>
        <dbReference type="ARBA" id="ARBA00023163"/>
    </source>
</evidence>
<dbReference type="InterPro" id="IPR036977">
    <property type="entry name" value="DNA_primase_Znf_CHC2"/>
</dbReference>
<dbReference type="InterPro" id="IPR006171">
    <property type="entry name" value="TOPRIM_dom"/>
</dbReference>
<dbReference type="SMART" id="SM00778">
    <property type="entry name" value="Prim_Zn_Ribbon"/>
    <property type="match status" value="1"/>
</dbReference>
<evidence type="ECO:0000256" key="2">
    <source>
        <dbReference type="ARBA" id="ARBA00022515"/>
    </source>
</evidence>
<reference evidence="8 9" key="1">
    <citation type="submission" date="2012-05" db="EMBL/GenBank/DDBJ databases">
        <title>The Genome Sequence of Sutterella wadsworthensis 2_1_59BFAA.</title>
        <authorList>
            <consortium name="The Broad Institute Genome Sequencing Platform"/>
            <person name="Earl A."/>
            <person name="Ward D."/>
            <person name="Feldgarden M."/>
            <person name="Gevers D."/>
            <person name="Daigneault M."/>
            <person name="Strauss J."/>
            <person name="Allen-Vercoe E."/>
            <person name="Walker B."/>
            <person name="Young S.K."/>
            <person name="Zeng Q."/>
            <person name="Gargeya S."/>
            <person name="Fitzgerald M."/>
            <person name="Haas B."/>
            <person name="Abouelleil A."/>
            <person name="Alvarado L."/>
            <person name="Arachchi H.M."/>
            <person name="Berlin A.M."/>
            <person name="Chapman S.B."/>
            <person name="Goldberg J."/>
            <person name="Griggs A."/>
            <person name="Gujja S."/>
            <person name="Hansen M."/>
            <person name="Howarth C."/>
            <person name="Imamovic A."/>
            <person name="Larimer J."/>
            <person name="McCowen C."/>
            <person name="Montmayeur A."/>
            <person name="Murphy C."/>
            <person name="Neiman D."/>
            <person name="Pearson M."/>
            <person name="Priest M."/>
            <person name="Roberts A."/>
            <person name="Saif S."/>
            <person name="Shea T."/>
            <person name="Sisk P."/>
            <person name="Sykes S."/>
            <person name="Wortman J."/>
            <person name="Nusbaum C."/>
            <person name="Birren B."/>
        </authorList>
    </citation>
    <scope>NUCLEOTIDE SEQUENCE [LARGE SCALE GENOMIC DNA]</scope>
    <source>
        <strain evidence="8 9">2_1_59BFAA</strain>
    </source>
</reference>
<dbReference type="RefSeq" id="WP_005433903.1">
    <property type="nucleotide sequence ID" value="NZ_JH815514.1"/>
</dbReference>
<dbReference type="SUPFAM" id="SSF57783">
    <property type="entry name" value="Zinc beta-ribbon"/>
    <property type="match status" value="1"/>
</dbReference>
<dbReference type="HOGENOM" id="CLU_059689_1_0_4"/>
<gene>
    <name evidence="8" type="ORF">HMPREF9465_00540</name>
</gene>
<proteinExistence type="predicted"/>
<evidence type="ECO:0000256" key="4">
    <source>
        <dbReference type="ARBA" id="ARBA00022695"/>
    </source>
</evidence>
<dbReference type="STRING" id="742823.HMPREF9465_00540"/>
<keyword evidence="4" id="KW-0548">Nucleotidyltransferase</keyword>
<dbReference type="AlphaFoldDB" id="K1JVF1"/>
<protein>
    <recommendedName>
        <fullName evidence="7">DNA primase/helicase Gp4 N-terminal Bacteriophage T7-like domain-containing protein</fullName>
    </recommendedName>
</protein>
<dbReference type="Gene3D" id="3.90.580.10">
    <property type="entry name" value="Zinc finger, CHC2-type domain"/>
    <property type="match status" value="1"/>
</dbReference>
<evidence type="ECO:0000259" key="7">
    <source>
        <dbReference type="SMART" id="SM00778"/>
    </source>
</evidence>
<evidence type="ECO:0000256" key="1">
    <source>
        <dbReference type="ARBA" id="ARBA00022478"/>
    </source>
</evidence>
<dbReference type="Pfam" id="PF13362">
    <property type="entry name" value="Toprim_3"/>
    <property type="match status" value="1"/>
</dbReference>
<dbReference type="eggNOG" id="COG4643">
    <property type="taxonomic scope" value="Bacteria"/>
</dbReference>
<organism evidence="8 9">
    <name type="scientific">Sutterella wadsworthensis 2_1_59BFAA</name>
    <dbReference type="NCBI Taxonomy" id="742823"/>
    <lineage>
        <taxon>Bacteria</taxon>
        <taxon>Pseudomonadati</taxon>
        <taxon>Pseudomonadota</taxon>
        <taxon>Betaproteobacteria</taxon>
        <taxon>Burkholderiales</taxon>
        <taxon>Sutterellaceae</taxon>
        <taxon>Sutterella</taxon>
    </lineage>
</organism>
<keyword evidence="6" id="KW-0804">Transcription</keyword>
<dbReference type="InterPro" id="IPR034154">
    <property type="entry name" value="TOPRIM_DnaG/twinkle"/>
</dbReference>
<keyword evidence="3" id="KW-0808">Transferase</keyword>
<feature type="domain" description="DNA primase/helicase Gp4 N-terminal Bacteriophage T7-like" evidence="7">
    <location>
        <begin position="37"/>
        <end position="73"/>
    </location>
</feature>
<dbReference type="EMBL" id="ADMG01000017">
    <property type="protein sequence ID" value="EKB31672.1"/>
    <property type="molecule type" value="Genomic_DNA"/>
</dbReference>
<dbReference type="GO" id="GO:0000428">
    <property type="term" value="C:DNA-directed RNA polymerase complex"/>
    <property type="evidence" value="ECO:0007669"/>
    <property type="project" value="UniProtKB-KW"/>
</dbReference>
<dbReference type="Proteomes" id="UP000005835">
    <property type="component" value="Unassembled WGS sequence"/>
</dbReference>